<dbReference type="AlphaFoldDB" id="A0A9J6GK70"/>
<proteinExistence type="predicted"/>
<evidence type="ECO:0000313" key="1">
    <source>
        <dbReference type="EMBL" id="KAH9375715.1"/>
    </source>
</evidence>
<reference evidence="1 2" key="1">
    <citation type="journal article" date="2020" name="Cell">
        <title>Large-Scale Comparative Analyses of Tick Genomes Elucidate Their Genetic Diversity and Vector Capacities.</title>
        <authorList>
            <consortium name="Tick Genome and Microbiome Consortium (TIGMIC)"/>
            <person name="Jia N."/>
            <person name="Wang J."/>
            <person name="Shi W."/>
            <person name="Du L."/>
            <person name="Sun Y."/>
            <person name="Zhan W."/>
            <person name="Jiang J.F."/>
            <person name="Wang Q."/>
            <person name="Zhang B."/>
            <person name="Ji P."/>
            <person name="Bell-Sakyi L."/>
            <person name="Cui X.M."/>
            <person name="Yuan T.T."/>
            <person name="Jiang B.G."/>
            <person name="Yang W.F."/>
            <person name="Lam T.T."/>
            <person name="Chang Q.C."/>
            <person name="Ding S.J."/>
            <person name="Wang X.J."/>
            <person name="Zhu J.G."/>
            <person name="Ruan X.D."/>
            <person name="Zhao L."/>
            <person name="Wei J.T."/>
            <person name="Ye R.Z."/>
            <person name="Que T.C."/>
            <person name="Du C.H."/>
            <person name="Zhou Y.H."/>
            <person name="Cheng J.X."/>
            <person name="Dai P.F."/>
            <person name="Guo W.B."/>
            <person name="Han X.H."/>
            <person name="Huang E.J."/>
            <person name="Li L.F."/>
            <person name="Wei W."/>
            <person name="Gao Y.C."/>
            <person name="Liu J.Z."/>
            <person name="Shao H.Z."/>
            <person name="Wang X."/>
            <person name="Wang C.C."/>
            <person name="Yang T.C."/>
            <person name="Huo Q.B."/>
            <person name="Li W."/>
            <person name="Chen H.Y."/>
            <person name="Chen S.E."/>
            <person name="Zhou L.G."/>
            <person name="Ni X.B."/>
            <person name="Tian J.H."/>
            <person name="Sheng Y."/>
            <person name="Liu T."/>
            <person name="Pan Y.S."/>
            <person name="Xia L.Y."/>
            <person name="Li J."/>
            <person name="Zhao F."/>
            <person name="Cao W.C."/>
        </authorList>
    </citation>
    <scope>NUCLEOTIDE SEQUENCE [LARGE SCALE GENOMIC DNA]</scope>
    <source>
        <strain evidence="1">HaeL-2018</strain>
    </source>
</reference>
<evidence type="ECO:0000313" key="2">
    <source>
        <dbReference type="Proteomes" id="UP000821853"/>
    </source>
</evidence>
<dbReference type="Proteomes" id="UP000821853">
    <property type="component" value="Chromosome 5"/>
</dbReference>
<protein>
    <submittedName>
        <fullName evidence="1">Uncharacterized protein</fullName>
    </submittedName>
</protein>
<accession>A0A9J6GK70</accession>
<sequence>MKTKRAWSLLRSLIQPSSPVHHVPRILLFTNQHHNTLEEDLRLLMYPTSTHIPVSALPRQDFPPSPLD</sequence>
<keyword evidence="2" id="KW-1185">Reference proteome</keyword>
<organism evidence="1 2">
    <name type="scientific">Haemaphysalis longicornis</name>
    <name type="common">Bush tick</name>
    <dbReference type="NCBI Taxonomy" id="44386"/>
    <lineage>
        <taxon>Eukaryota</taxon>
        <taxon>Metazoa</taxon>
        <taxon>Ecdysozoa</taxon>
        <taxon>Arthropoda</taxon>
        <taxon>Chelicerata</taxon>
        <taxon>Arachnida</taxon>
        <taxon>Acari</taxon>
        <taxon>Parasitiformes</taxon>
        <taxon>Ixodida</taxon>
        <taxon>Ixodoidea</taxon>
        <taxon>Ixodidae</taxon>
        <taxon>Haemaphysalinae</taxon>
        <taxon>Haemaphysalis</taxon>
    </lineage>
</organism>
<gene>
    <name evidence="1" type="ORF">HPB48_017378</name>
</gene>
<dbReference type="VEuPathDB" id="VectorBase:HLOH_046082"/>
<dbReference type="EMBL" id="JABSTR010000007">
    <property type="protein sequence ID" value="KAH9375715.1"/>
    <property type="molecule type" value="Genomic_DNA"/>
</dbReference>
<name>A0A9J6GK70_HAELO</name>
<comment type="caution">
    <text evidence="1">The sequence shown here is derived from an EMBL/GenBank/DDBJ whole genome shotgun (WGS) entry which is preliminary data.</text>
</comment>